<dbReference type="RefSeq" id="WP_012056811.1">
    <property type="nucleotide sequence ID" value="NZ_CP007389.1"/>
</dbReference>
<dbReference type="SUPFAM" id="SSF51230">
    <property type="entry name" value="Single hybrid motif"/>
    <property type="match status" value="1"/>
</dbReference>
<dbReference type="EMBL" id="CP007389">
    <property type="protein sequence ID" value="APT73610.1"/>
    <property type="molecule type" value="Genomic_DNA"/>
</dbReference>
<proteinExistence type="predicted"/>
<keyword evidence="1" id="KW-0092">Biotin</keyword>
<dbReference type="InterPro" id="IPR000089">
    <property type="entry name" value="Biotin_lipoyl"/>
</dbReference>
<dbReference type="Proteomes" id="UP000185490">
    <property type="component" value="Chromosome"/>
</dbReference>
<feature type="domain" description="Lipoyl-binding" evidence="2">
    <location>
        <begin position="57"/>
        <end position="131"/>
    </location>
</feature>
<gene>
    <name evidence="3" type="ORF">BW47_03110</name>
</gene>
<evidence type="ECO:0000313" key="3">
    <source>
        <dbReference type="EMBL" id="APT73610.1"/>
    </source>
</evidence>
<name>A0ABM6GDN5_9BACT</name>
<organism evidence="3 4">
    <name type="scientific">Thermosipho melanesiensis</name>
    <dbReference type="NCBI Taxonomy" id="46541"/>
    <lineage>
        <taxon>Bacteria</taxon>
        <taxon>Thermotogati</taxon>
        <taxon>Thermotogota</taxon>
        <taxon>Thermotogae</taxon>
        <taxon>Thermotogales</taxon>
        <taxon>Fervidobacteriaceae</taxon>
        <taxon>Thermosipho</taxon>
    </lineage>
</organism>
<dbReference type="PANTHER" id="PTHR45266:SF3">
    <property type="entry name" value="OXALOACETATE DECARBOXYLASE ALPHA CHAIN"/>
    <property type="match status" value="1"/>
</dbReference>
<accession>A0ABM6GDN5</accession>
<dbReference type="InterPro" id="IPR001882">
    <property type="entry name" value="Biotin_BS"/>
</dbReference>
<evidence type="ECO:0000313" key="4">
    <source>
        <dbReference type="Proteomes" id="UP000185490"/>
    </source>
</evidence>
<dbReference type="InterPro" id="IPR011053">
    <property type="entry name" value="Single_hybrid_motif"/>
</dbReference>
<evidence type="ECO:0000256" key="1">
    <source>
        <dbReference type="ARBA" id="ARBA00023267"/>
    </source>
</evidence>
<evidence type="ECO:0000259" key="2">
    <source>
        <dbReference type="PROSITE" id="PS50968"/>
    </source>
</evidence>
<protein>
    <submittedName>
        <fullName evidence="3">Propionyl-CoA carboxylase</fullName>
    </submittedName>
</protein>
<dbReference type="PROSITE" id="PS00188">
    <property type="entry name" value="BIOTIN"/>
    <property type="match status" value="1"/>
</dbReference>
<dbReference type="CDD" id="cd06850">
    <property type="entry name" value="biotinyl_domain"/>
    <property type="match status" value="1"/>
</dbReference>
<dbReference type="PROSITE" id="PS50968">
    <property type="entry name" value="BIOTINYL_LIPOYL"/>
    <property type="match status" value="1"/>
</dbReference>
<reference evidence="3 4" key="1">
    <citation type="submission" date="2014-02" db="EMBL/GenBank/DDBJ databases">
        <title>Diversity of Thermotogales isolates from hydrothermal vents.</title>
        <authorList>
            <person name="Haverkamp T.H.A."/>
            <person name="Lossouarn J."/>
            <person name="Geslin C."/>
            <person name="Nesbo C.L."/>
        </authorList>
    </citation>
    <scope>NUCLEOTIDE SEQUENCE [LARGE SCALE GENOMIC DNA]</scope>
    <source>
        <strain evidence="3 4">431</strain>
    </source>
</reference>
<dbReference type="Gene3D" id="2.40.50.100">
    <property type="match status" value="1"/>
</dbReference>
<keyword evidence="4" id="KW-1185">Reference proteome</keyword>
<dbReference type="PANTHER" id="PTHR45266">
    <property type="entry name" value="OXALOACETATE DECARBOXYLASE ALPHA CHAIN"/>
    <property type="match status" value="1"/>
</dbReference>
<sequence>MVRKFRVRVNGKEYIVEVEDLQPNTTTTETQVKNEIKVETAAPAKAEEKVQDIQPKPASAGTKAINAPMSGIVLKVLVSQGQNVNPGDKVVVLEAMKMENEIISETSGKVKNILVKEGDNVDTGQALIELE</sequence>
<dbReference type="Pfam" id="PF00364">
    <property type="entry name" value="Biotin_lipoyl"/>
    <property type="match status" value="1"/>
</dbReference>
<dbReference type="InterPro" id="IPR050709">
    <property type="entry name" value="Biotin_Carboxyl_Carrier/Decarb"/>
</dbReference>